<reference evidence="1 2" key="1">
    <citation type="journal article" date="2010" name="Environ. Microbiol.">
        <title>Genomic analysis of oceanic cyanobacterial myoviruses compared with T4-like myoviruses from diverse hosts and environments.</title>
        <authorList>
            <person name="Sullivan M.B."/>
            <person name="Huang K.H."/>
            <person name="Ignacio-Espinoza J.C."/>
            <person name="Berlin A.M."/>
            <person name="Kelly L."/>
            <person name="Weigele P.R."/>
            <person name="DeFrancesco A.S."/>
            <person name="Kern S.E."/>
            <person name="Thompson L.R."/>
            <person name="Young S."/>
            <person name="Yandava C."/>
            <person name="Fu R."/>
            <person name="Krastins B."/>
            <person name="Chase M."/>
            <person name="Sarracino D."/>
            <person name="Osburne M.S."/>
            <person name="Henn M.R."/>
            <person name="Chisholm S.W."/>
        </authorList>
    </citation>
    <scope>NUCLEOTIDE SEQUENCE [LARGE SCALE GENOMIC DNA]</scope>
    <source>
        <strain evidence="1">Syn33</strain>
    </source>
</reference>
<evidence type="ECO:0000313" key="1">
    <source>
        <dbReference type="EMBL" id="ADO99604.1"/>
    </source>
</evidence>
<accession>E3SR66</accession>
<sequence>MTVASDLKDNLDKVFKESYSLEKFFKSVSASGDREIDTWDSSSTEMVKTPSGAKLILVPRIKVKTERNWLRGKIKEFCEENQEVIINNIREVLKLEGIYEWKFFEDVIAGTGLKSFIITGTVEGKSRPTITLHV</sequence>
<protein>
    <submittedName>
        <fullName evidence="1">Uncharacterized protein</fullName>
    </submittedName>
</protein>
<proteinExistence type="predicted"/>
<dbReference type="KEGG" id="vg:10328169"/>
<gene>
    <name evidence="1" type="ORF">Syn33_179</name>
</gene>
<dbReference type="Proteomes" id="UP000006537">
    <property type="component" value="Segment"/>
</dbReference>
<dbReference type="GeneID" id="10328169"/>
<dbReference type="RefSeq" id="YP_004323786.1">
    <property type="nucleotide sequence ID" value="NC_015285.1"/>
</dbReference>
<organism evidence="1 2">
    <name type="scientific">Prochlorococcus phage Syn33</name>
    <dbReference type="NCBI Taxonomy" id="444878"/>
    <lineage>
        <taxon>Viruses</taxon>
        <taxon>Duplodnaviria</taxon>
        <taxon>Heunggongvirae</taxon>
        <taxon>Uroviricota</taxon>
        <taxon>Caudoviricetes</taxon>
        <taxon>Pantevenvirales</taxon>
        <taxon>Kyanoviridae</taxon>
        <taxon>Brizovirus</taxon>
        <taxon>Brizovirus syn33</taxon>
    </lineage>
</organism>
<evidence type="ECO:0000313" key="2">
    <source>
        <dbReference type="Proteomes" id="UP000006537"/>
    </source>
</evidence>
<keyword evidence="2" id="KW-1185">Reference proteome</keyword>
<name>E3SR66_9CAUD</name>
<dbReference type="EMBL" id="GU071108">
    <property type="protein sequence ID" value="ADO99604.1"/>
    <property type="molecule type" value="Genomic_DNA"/>
</dbReference>